<protein>
    <submittedName>
        <fullName evidence="3">NACHT, LRR and PYD domains-containing protein 12-like</fullName>
    </submittedName>
</protein>
<evidence type="ECO:0000259" key="2">
    <source>
        <dbReference type="PROSITE" id="PS50824"/>
    </source>
</evidence>
<proteinExistence type="predicted"/>
<dbReference type="PROSITE" id="PS50824">
    <property type="entry name" value="DAPIN"/>
    <property type="match status" value="1"/>
</dbReference>
<dbReference type="Pfam" id="PF02758">
    <property type="entry name" value="PYRIN"/>
    <property type="match status" value="1"/>
</dbReference>
<dbReference type="AlphaFoldDB" id="A0AAV1QEX6"/>
<accession>A0AAV1QEX6</accession>
<dbReference type="InterPro" id="IPR011029">
    <property type="entry name" value="DEATH-like_dom_sf"/>
</dbReference>
<organism evidence="3 4">
    <name type="scientific">Scomber scombrus</name>
    <name type="common">Atlantic mackerel</name>
    <name type="synonym">Scomber vernalis</name>
    <dbReference type="NCBI Taxonomy" id="13677"/>
    <lineage>
        <taxon>Eukaryota</taxon>
        <taxon>Metazoa</taxon>
        <taxon>Chordata</taxon>
        <taxon>Craniata</taxon>
        <taxon>Vertebrata</taxon>
        <taxon>Euteleostomi</taxon>
        <taxon>Actinopterygii</taxon>
        <taxon>Neopterygii</taxon>
        <taxon>Teleostei</taxon>
        <taxon>Neoteleostei</taxon>
        <taxon>Acanthomorphata</taxon>
        <taxon>Pelagiaria</taxon>
        <taxon>Scombriformes</taxon>
        <taxon>Scombridae</taxon>
        <taxon>Scomber</taxon>
    </lineage>
</organism>
<dbReference type="EMBL" id="CAWUFR010000946">
    <property type="protein sequence ID" value="CAK6982078.1"/>
    <property type="molecule type" value="Genomic_DNA"/>
</dbReference>
<dbReference type="CDD" id="cd08321">
    <property type="entry name" value="Pyrin_ASC-like"/>
    <property type="match status" value="1"/>
</dbReference>
<dbReference type="Proteomes" id="UP001314229">
    <property type="component" value="Unassembled WGS sequence"/>
</dbReference>
<feature type="region of interest" description="Disordered" evidence="1">
    <location>
        <begin position="81"/>
        <end position="106"/>
    </location>
</feature>
<evidence type="ECO:0000256" key="1">
    <source>
        <dbReference type="SAM" id="MobiDB-lite"/>
    </source>
</evidence>
<gene>
    <name evidence="3" type="ORF">FSCOSCO3_A001732</name>
</gene>
<dbReference type="Gene3D" id="1.10.533.10">
    <property type="entry name" value="Death Domain, Fas"/>
    <property type="match status" value="1"/>
</dbReference>
<evidence type="ECO:0000313" key="3">
    <source>
        <dbReference type="EMBL" id="CAK6982078.1"/>
    </source>
</evidence>
<feature type="domain" description="Pyrin" evidence="2">
    <location>
        <begin position="1"/>
        <end position="89"/>
    </location>
</feature>
<keyword evidence="4" id="KW-1185">Reference proteome</keyword>
<evidence type="ECO:0000313" key="4">
    <source>
        <dbReference type="Proteomes" id="UP001314229"/>
    </source>
</evidence>
<comment type="caution">
    <text evidence="3">The sequence shown here is derived from an EMBL/GenBank/DDBJ whole genome shotgun (WGS) entry which is preliminary data.</text>
</comment>
<name>A0AAV1QEX6_SCOSC</name>
<dbReference type="SUPFAM" id="SSF47986">
    <property type="entry name" value="DEATH domain"/>
    <property type="match status" value="1"/>
</dbReference>
<sequence>MVRKEDLLKTLEDLTAEEYEDFKWHLMDVSLEGYQAIKASGLQKAERRVTVDLMVQTYQLPAAVEATKKFLKKINRNDLLQSLSDSGPEATTQRDAGGTTSTVQHGSVINQPQLAAVYVEGSMNANVSNTYATTQRDAGGTTSTVQHGSVTNRPQLAAGYVGGNMNANVSNTYGQPPARDDTG</sequence>
<feature type="region of interest" description="Disordered" evidence="1">
    <location>
        <begin position="132"/>
        <end position="151"/>
    </location>
</feature>
<dbReference type="InterPro" id="IPR004020">
    <property type="entry name" value="DAPIN"/>
</dbReference>
<reference evidence="3 4" key="1">
    <citation type="submission" date="2024-01" db="EMBL/GenBank/DDBJ databases">
        <authorList>
            <person name="Alioto T."/>
            <person name="Alioto T."/>
            <person name="Gomez Garrido J."/>
        </authorList>
    </citation>
    <scope>NUCLEOTIDE SEQUENCE [LARGE SCALE GENOMIC DNA]</scope>
</reference>
<dbReference type="SMART" id="SM01289">
    <property type="entry name" value="PYRIN"/>
    <property type="match status" value="1"/>
</dbReference>